<dbReference type="InterPro" id="IPR000160">
    <property type="entry name" value="GGDEF_dom"/>
</dbReference>
<protein>
    <submittedName>
        <fullName evidence="2">DeoR family transcriptional regulator</fullName>
    </submittedName>
</protein>
<dbReference type="PANTHER" id="PTHR45138:SF9">
    <property type="entry name" value="DIGUANYLATE CYCLASE DGCM-RELATED"/>
    <property type="match status" value="1"/>
</dbReference>
<keyword evidence="3" id="KW-1185">Reference proteome</keyword>
<evidence type="ECO:0000259" key="1">
    <source>
        <dbReference type="PROSITE" id="PS50887"/>
    </source>
</evidence>
<dbReference type="PANTHER" id="PTHR45138">
    <property type="entry name" value="REGULATORY COMPONENTS OF SENSORY TRANSDUCTION SYSTEM"/>
    <property type="match status" value="1"/>
</dbReference>
<dbReference type="InterPro" id="IPR050469">
    <property type="entry name" value="Diguanylate_Cyclase"/>
</dbReference>
<dbReference type="CDD" id="cd01949">
    <property type="entry name" value="GGDEF"/>
    <property type="match status" value="1"/>
</dbReference>
<dbReference type="GO" id="GO:1902201">
    <property type="term" value="P:negative regulation of bacterial-type flagellum-dependent cell motility"/>
    <property type="evidence" value="ECO:0007669"/>
    <property type="project" value="TreeGrafter"/>
</dbReference>
<dbReference type="GO" id="GO:0043709">
    <property type="term" value="P:cell adhesion involved in single-species biofilm formation"/>
    <property type="evidence" value="ECO:0007669"/>
    <property type="project" value="TreeGrafter"/>
</dbReference>
<dbReference type="Pfam" id="PF00990">
    <property type="entry name" value="GGDEF"/>
    <property type="match status" value="1"/>
</dbReference>
<sequence>MISNRFKSSFLEQELKERLFDLMTFQKHHSFESFLVEMCKELRDFIQADYVGVYRSNGEGSGAYFAASEDPSASLLLEEHYFEALNLACNVGGQLIYNGSTMHKQETYAYDYVIPLEVDGNPIAYLNIAFHHYESANLQPDVVQSLVSQVARFMTKMESFFLTQEEEEKYELLYKVTTKFHSSMNVNDVLRDIIDTLKKTNPKFHYYLLLSHDYSHQPGLPVKDLIYEYDGTSRASAQAYLMGEIQFEDLVEERKSCLYAPLKGKQGVYGVLQIVAPSLLIFPKKDVEFIRVLANTAGIALENARLYQQSRKYINDLQFINETSHKLNANLRLSDTVSFMRKQFIDFFEAEEVGFIICKEAAAEEYDVLKGSTSFFLHEGSDAFIRRVRQMLREQQDYLFVADASADEIGLQHPFQSLIAIPMEQQGVIHGMIVVAHRDPYFFSFDTFKLIHSLIHHSTLAFSNSILREELERFVQTDYLTKLYSRKYMDEYVQERMECGDEGAFLIIDIDNFKHINDTYGHPTGDEVIIQVSNLMKEKVGDKGITARWGGEELAIYLPHYSLEEALLLGEELVYAVPDSTDPTVTISCGIAHWSNTEEATIKDFFMRADQALYRAKQQGKNCIVKEK</sequence>
<name>A0A0A5GMW4_9BACI</name>
<dbReference type="EMBL" id="AVPE01000002">
    <property type="protein sequence ID" value="KGX93339.1"/>
    <property type="molecule type" value="Genomic_DNA"/>
</dbReference>
<organism evidence="2 3">
    <name type="scientific">Pontibacillus halophilus JSM 076056 = DSM 19796</name>
    <dbReference type="NCBI Taxonomy" id="1385510"/>
    <lineage>
        <taxon>Bacteria</taxon>
        <taxon>Bacillati</taxon>
        <taxon>Bacillota</taxon>
        <taxon>Bacilli</taxon>
        <taxon>Bacillales</taxon>
        <taxon>Bacillaceae</taxon>
        <taxon>Pontibacillus</taxon>
    </lineage>
</organism>
<dbReference type="GO" id="GO:0052621">
    <property type="term" value="F:diguanylate cyclase activity"/>
    <property type="evidence" value="ECO:0007669"/>
    <property type="project" value="TreeGrafter"/>
</dbReference>
<proteinExistence type="predicted"/>
<dbReference type="FunFam" id="3.30.70.270:FF:000001">
    <property type="entry name" value="Diguanylate cyclase domain protein"/>
    <property type="match status" value="1"/>
</dbReference>
<dbReference type="SMART" id="SM00267">
    <property type="entry name" value="GGDEF"/>
    <property type="match status" value="1"/>
</dbReference>
<dbReference type="eggNOG" id="COG2205">
    <property type="taxonomic scope" value="Bacteria"/>
</dbReference>
<dbReference type="SUPFAM" id="SSF55073">
    <property type="entry name" value="Nucleotide cyclase"/>
    <property type="match status" value="1"/>
</dbReference>
<evidence type="ECO:0000313" key="3">
    <source>
        <dbReference type="Proteomes" id="UP000030528"/>
    </source>
</evidence>
<dbReference type="Proteomes" id="UP000030528">
    <property type="component" value="Unassembled WGS sequence"/>
</dbReference>
<comment type="caution">
    <text evidence="2">The sequence shown here is derived from an EMBL/GenBank/DDBJ whole genome shotgun (WGS) entry which is preliminary data.</text>
</comment>
<dbReference type="InterPro" id="IPR043128">
    <property type="entry name" value="Rev_trsase/Diguanyl_cyclase"/>
</dbReference>
<dbReference type="NCBIfam" id="TIGR00254">
    <property type="entry name" value="GGDEF"/>
    <property type="match status" value="1"/>
</dbReference>
<dbReference type="AlphaFoldDB" id="A0A0A5GMW4"/>
<dbReference type="InterPro" id="IPR029787">
    <property type="entry name" value="Nucleotide_cyclase"/>
</dbReference>
<feature type="domain" description="GGDEF" evidence="1">
    <location>
        <begin position="501"/>
        <end position="628"/>
    </location>
</feature>
<evidence type="ECO:0000313" key="2">
    <source>
        <dbReference type="EMBL" id="KGX93339.1"/>
    </source>
</evidence>
<dbReference type="eggNOG" id="COG2199">
    <property type="taxonomic scope" value="Bacteria"/>
</dbReference>
<accession>A0A0A5GMW4</accession>
<dbReference type="SUPFAM" id="SSF55781">
    <property type="entry name" value="GAF domain-like"/>
    <property type="match status" value="3"/>
</dbReference>
<dbReference type="InterPro" id="IPR029016">
    <property type="entry name" value="GAF-like_dom_sf"/>
</dbReference>
<dbReference type="Gene3D" id="3.30.450.40">
    <property type="match status" value="2"/>
</dbReference>
<dbReference type="PROSITE" id="PS50887">
    <property type="entry name" value="GGDEF"/>
    <property type="match status" value="1"/>
</dbReference>
<dbReference type="Gene3D" id="3.30.70.270">
    <property type="match status" value="1"/>
</dbReference>
<dbReference type="GO" id="GO:0005886">
    <property type="term" value="C:plasma membrane"/>
    <property type="evidence" value="ECO:0007669"/>
    <property type="project" value="TreeGrafter"/>
</dbReference>
<dbReference type="RefSeq" id="WP_231572058.1">
    <property type="nucleotide sequence ID" value="NZ_AVPE01000002.1"/>
</dbReference>
<reference evidence="2 3" key="1">
    <citation type="submission" date="2013-08" db="EMBL/GenBank/DDBJ databases">
        <authorList>
            <person name="Huang J."/>
            <person name="Wang G."/>
        </authorList>
    </citation>
    <scope>NUCLEOTIDE SEQUENCE [LARGE SCALE GENOMIC DNA]</scope>
    <source>
        <strain evidence="2 3">JSM 076056</strain>
    </source>
</reference>
<gene>
    <name evidence="2" type="ORF">N781_09785</name>
</gene>
<dbReference type="STRING" id="1385510.GCA_000425205_00868"/>